<dbReference type="InterPro" id="IPR011335">
    <property type="entry name" value="Restrct_endonuc-II-like"/>
</dbReference>
<dbReference type="GO" id="GO:0006281">
    <property type="term" value="P:DNA repair"/>
    <property type="evidence" value="ECO:0007669"/>
    <property type="project" value="UniProtKB-ARBA"/>
</dbReference>
<name>A0AAV8VGV3_9CUCU</name>
<dbReference type="PANTHER" id="PTHR47526">
    <property type="entry name" value="ATP-DEPENDENT DNA HELICASE"/>
    <property type="match status" value="1"/>
</dbReference>
<dbReference type="Gene3D" id="3.90.320.10">
    <property type="match status" value="1"/>
</dbReference>
<comment type="caution">
    <text evidence="1">The sequence shown here is derived from an EMBL/GenBank/DDBJ whole genome shotgun (WGS) entry which is preliminary data.</text>
</comment>
<dbReference type="EMBL" id="JANEYG010000095">
    <property type="protein sequence ID" value="KAJ8913369.1"/>
    <property type="molecule type" value="Genomic_DNA"/>
</dbReference>
<reference evidence="1 2" key="1">
    <citation type="journal article" date="2023" name="Insect Mol. Biol.">
        <title>Genome sequencing provides insights into the evolution of gene families encoding plant cell wall-degrading enzymes in longhorned beetles.</title>
        <authorList>
            <person name="Shin N.R."/>
            <person name="Okamura Y."/>
            <person name="Kirsch R."/>
            <person name="Pauchet Y."/>
        </authorList>
    </citation>
    <scope>NUCLEOTIDE SEQUENCE [LARGE SCALE GENOMIC DNA]</scope>
    <source>
        <strain evidence="1">EAD_L_NR</strain>
    </source>
</reference>
<accession>A0AAV8VGV3</accession>
<gene>
    <name evidence="1" type="ORF">NQ315_008761</name>
</gene>
<proteinExistence type="predicted"/>
<dbReference type="SUPFAM" id="SSF52980">
    <property type="entry name" value="Restriction endonuclease-like"/>
    <property type="match status" value="1"/>
</dbReference>
<evidence type="ECO:0000313" key="2">
    <source>
        <dbReference type="Proteomes" id="UP001159042"/>
    </source>
</evidence>
<sequence>MKGKVCLEIHENKVRLKRNHSYYYQIQEQLNITRKSKCYFVVYITDEMDLFVEEIERDNIFWEQKMLPPLSKFYKECIDPEIVRNNIGNGKKCIDPPYILEAIKLYEQKKLKNR</sequence>
<dbReference type="Proteomes" id="UP001159042">
    <property type="component" value="Unassembled WGS sequence"/>
</dbReference>
<protein>
    <submittedName>
        <fullName evidence="1">Uncharacterized protein</fullName>
    </submittedName>
</protein>
<evidence type="ECO:0000313" key="1">
    <source>
        <dbReference type="EMBL" id="KAJ8913369.1"/>
    </source>
</evidence>
<organism evidence="1 2">
    <name type="scientific">Exocentrus adspersus</name>
    <dbReference type="NCBI Taxonomy" id="1586481"/>
    <lineage>
        <taxon>Eukaryota</taxon>
        <taxon>Metazoa</taxon>
        <taxon>Ecdysozoa</taxon>
        <taxon>Arthropoda</taxon>
        <taxon>Hexapoda</taxon>
        <taxon>Insecta</taxon>
        <taxon>Pterygota</taxon>
        <taxon>Neoptera</taxon>
        <taxon>Endopterygota</taxon>
        <taxon>Coleoptera</taxon>
        <taxon>Polyphaga</taxon>
        <taxon>Cucujiformia</taxon>
        <taxon>Chrysomeloidea</taxon>
        <taxon>Cerambycidae</taxon>
        <taxon>Lamiinae</taxon>
        <taxon>Acanthocinini</taxon>
        <taxon>Exocentrus</taxon>
    </lineage>
</organism>
<keyword evidence="2" id="KW-1185">Reference proteome</keyword>
<dbReference type="InterPro" id="IPR011604">
    <property type="entry name" value="PDDEXK-like_dom_sf"/>
</dbReference>
<dbReference type="AlphaFoldDB" id="A0AAV8VGV3"/>